<dbReference type="Proteomes" id="UP000223527">
    <property type="component" value="Unassembled WGS sequence"/>
</dbReference>
<dbReference type="EMBL" id="PDNU01000012">
    <property type="protein sequence ID" value="PHK95267.1"/>
    <property type="molecule type" value="Genomic_DNA"/>
</dbReference>
<dbReference type="InterPro" id="IPR012373">
    <property type="entry name" value="Ferrdict_sens_TM"/>
</dbReference>
<reference evidence="3 4" key="1">
    <citation type="submission" date="2017-10" db="EMBL/GenBank/DDBJ databases">
        <authorList>
            <person name="Banno H."/>
            <person name="Chua N.-H."/>
        </authorList>
    </citation>
    <scope>NUCLEOTIDE SEQUENCE [LARGE SCALE GENOMIC DNA]</scope>
    <source>
        <strain evidence="3 4">YW11</strain>
    </source>
</reference>
<proteinExistence type="predicted"/>
<feature type="compositionally biased region" description="Low complexity" evidence="1">
    <location>
        <begin position="25"/>
        <end position="47"/>
    </location>
</feature>
<dbReference type="PANTHER" id="PTHR30273">
    <property type="entry name" value="PERIPLASMIC SIGNAL SENSOR AND SIGMA FACTOR ACTIVATOR FECR-RELATED"/>
    <property type="match status" value="1"/>
</dbReference>
<dbReference type="AlphaFoldDB" id="A0A2C7AF25"/>
<organism evidence="3 4">
    <name type="scientific">Teichococcus rhizosphaerae</name>
    <dbReference type="NCBI Taxonomy" id="1335062"/>
    <lineage>
        <taxon>Bacteria</taxon>
        <taxon>Pseudomonadati</taxon>
        <taxon>Pseudomonadota</taxon>
        <taxon>Alphaproteobacteria</taxon>
        <taxon>Acetobacterales</taxon>
        <taxon>Roseomonadaceae</taxon>
        <taxon>Roseomonas</taxon>
    </lineage>
</organism>
<feature type="compositionally biased region" description="Pro residues" evidence="1">
    <location>
        <begin position="13"/>
        <end position="24"/>
    </location>
</feature>
<gene>
    <name evidence="3" type="ORF">CR162_08845</name>
</gene>
<dbReference type="OrthoDB" id="7339213at2"/>
<evidence type="ECO:0000259" key="2">
    <source>
        <dbReference type="Pfam" id="PF04773"/>
    </source>
</evidence>
<dbReference type="GO" id="GO:0016989">
    <property type="term" value="F:sigma factor antagonist activity"/>
    <property type="evidence" value="ECO:0007669"/>
    <property type="project" value="TreeGrafter"/>
</dbReference>
<dbReference type="Gene3D" id="2.60.120.1440">
    <property type="match status" value="1"/>
</dbReference>
<comment type="caution">
    <text evidence="3">The sequence shown here is derived from an EMBL/GenBank/DDBJ whole genome shotgun (WGS) entry which is preliminary data.</text>
</comment>
<evidence type="ECO:0000313" key="4">
    <source>
        <dbReference type="Proteomes" id="UP000223527"/>
    </source>
</evidence>
<name>A0A2C7AF25_9PROT</name>
<sequence>MAGGASQPCGGVPAPPGRARPVPRPAAGTRQACPAGQRRLRPGGAAAPAAGGTLSALLLLAALCAGSRPWPAAGHSSGTGEISGLSLPDGSRATLGSGSAIDLRYDGKGRTIRLARGEVMLDVRPDPQRPLTVRTPQGSVQALGTRFTVRRAAERTWVAVEESRVRACIHAERCVTLGPGEAAWLAAGAIEGPFPAPPHAAAWAEGRLIVENRPLVEVLAQLARYRRGGLRYDAAELEGIMVSGVLPLREPDKALAALEESLPVRIRRDGRFRSAVERR</sequence>
<protein>
    <submittedName>
        <fullName evidence="3">Iron dicitrate transport regulator FecR</fullName>
    </submittedName>
</protein>
<dbReference type="RefSeq" id="WP_099095181.1">
    <property type="nucleotide sequence ID" value="NZ_PDNU01000012.1"/>
</dbReference>
<feature type="region of interest" description="Disordered" evidence="1">
    <location>
        <begin position="1"/>
        <end position="47"/>
    </location>
</feature>
<dbReference type="PIRSF" id="PIRSF018266">
    <property type="entry name" value="FecR"/>
    <property type="match status" value="1"/>
</dbReference>
<dbReference type="PANTHER" id="PTHR30273:SF2">
    <property type="entry name" value="PROTEIN FECR"/>
    <property type="match status" value="1"/>
</dbReference>
<evidence type="ECO:0000256" key="1">
    <source>
        <dbReference type="SAM" id="MobiDB-lite"/>
    </source>
</evidence>
<dbReference type="InterPro" id="IPR006860">
    <property type="entry name" value="FecR"/>
</dbReference>
<evidence type="ECO:0000313" key="3">
    <source>
        <dbReference type="EMBL" id="PHK95267.1"/>
    </source>
</evidence>
<feature type="domain" description="FecR protein" evidence="2">
    <location>
        <begin position="76"/>
        <end position="166"/>
    </location>
</feature>
<dbReference type="Pfam" id="PF04773">
    <property type="entry name" value="FecR"/>
    <property type="match status" value="1"/>
</dbReference>
<keyword evidence="4" id="KW-1185">Reference proteome</keyword>
<accession>A0A2C7AF25</accession>